<dbReference type="InterPro" id="IPR026041">
    <property type="entry name" value="ElbB"/>
</dbReference>
<dbReference type="RefSeq" id="WP_368374463.1">
    <property type="nucleotide sequence ID" value="NZ_JBFRYB010000001.1"/>
</dbReference>
<dbReference type="PIRSF" id="PIRSF006320">
    <property type="entry name" value="Elb2"/>
    <property type="match status" value="1"/>
</dbReference>
<comment type="catalytic activity">
    <reaction evidence="1">
        <text>glyoxal + H2O = glycolate + H(+)</text>
        <dbReference type="Rhea" id="RHEA:51672"/>
        <dbReference type="ChEBI" id="CHEBI:15377"/>
        <dbReference type="ChEBI" id="CHEBI:15378"/>
        <dbReference type="ChEBI" id="CHEBI:29805"/>
        <dbReference type="ChEBI" id="CHEBI:34779"/>
    </reaction>
</comment>
<dbReference type="GO" id="GO:0016829">
    <property type="term" value="F:lyase activity"/>
    <property type="evidence" value="ECO:0007669"/>
    <property type="project" value="UniProtKB-KW"/>
</dbReference>
<comment type="caution">
    <text evidence="3">The sequence shown here is derived from an EMBL/GenBank/DDBJ whole genome shotgun (WGS) entry which is preliminary data.</text>
</comment>
<dbReference type="NCBIfam" id="NF008747">
    <property type="entry name" value="PRK11780.1"/>
    <property type="match status" value="1"/>
</dbReference>
<dbReference type="InterPro" id="IPR002818">
    <property type="entry name" value="DJ-1/PfpI"/>
</dbReference>
<dbReference type="SUPFAM" id="SSF52317">
    <property type="entry name" value="Class I glutamine amidotransferase-like"/>
    <property type="match status" value="1"/>
</dbReference>
<comment type="similarity">
    <text evidence="1">Belongs to the peptidase C56 family.</text>
</comment>
<dbReference type="InterPro" id="IPR029062">
    <property type="entry name" value="Class_I_gatase-like"/>
</dbReference>
<dbReference type="PANTHER" id="PTHR10224:SF12">
    <property type="entry name" value="GLYOXALASE ELBB"/>
    <property type="match status" value="1"/>
</dbReference>
<evidence type="ECO:0000313" key="4">
    <source>
        <dbReference type="Proteomes" id="UP001557484"/>
    </source>
</evidence>
<feature type="domain" description="DJ-1/PfpI" evidence="2">
    <location>
        <begin position="79"/>
        <end position="157"/>
    </location>
</feature>
<evidence type="ECO:0000256" key="1">
    <source>
        <dbReference type="PIRNR" id="PIRNR006320"/>
    </source>
</evidence>
<dbReference type="Proteomes" id="UP001557484">
    <property type="component" value="Unassembled WGS sequence"/>
</dbReference>
<sequence>MKKVALILSGCGVYDGSEIYESVLTMLSLENHGASYQCFAPNVEQLHVINHLVGEVAEGESRNVLVEAARLARGEVKDLADAQAADFDAVIVPGGFGAAKNLSDFAVNGAAMSVQEDVLQFVRAMHKAGKPTGLICIAPTMAARIFGDGVKCTVGNDADVAAAINSMGGFHQACAVDEVCIDDKMKLVTTPAYMLATSIGEAAKGINRCVREVLNMA</sequence>
<accession>A0ABV3TRW5</accession>
<comment type="function">
    <text evidence="1">Displays glyoxalase activity, catalyzing the conversion of glyoxal to glycolate.</text>
</comment>
<dbReference type="CDD" id="cd03133">
    <property type="entry name" value="GATase1_ES1"/>
    <property type="match status" value="1"/>
</dbReference>
<gene>
    <name evidence="3" type="primary">elbB</name>
    <name evidence="3" type="ORF">AB4875_02500</name>
</gene>
<keyword evidence="1 3" id="KW-0456">Lyase</keyword>
<organism evidence="3 4">
    <name type="scientific">Zhongshania arctica</name>
    <dbReference type="NCBI Taxonomy" id="3238302"/>
    <lineage>
        <taxon>Bacteria</taxon>
        <taxon>Pseudomonadati</taxon>
        <taxon>Pseudomonadota</taxon>
        <taxon>Gammaproteobacteria</taxon>
        <taxon>Cellvibrionales</taxon>
        <taxon>Spongiibacteraceae</taxon>
        <taxon>Zhongshania</taxon>
    </lineage>
</organism>
<dbReference type="Pfam" id="PF01965">
    <property type="entry name" value="DJ-1_PfpI"/>
    <property type="match status" value="1"/>
</dbReference>
<name>A0ABV3TRW5_9GAMM</name>
<evidence type="ECO:0000313" key="3">
    <source>
        <dbReference type="EMBL" id="MEX1664339.1"/>
    </source>
</evidence>
<evidence type="ECO:0000259" key="2">
    <source>
        <dbReference type="Pfam" id="PF01965"/>
    </source>
</evidence>
<reference evidence="3 4" key="1">
    <citation type="journal article" date="2011" name="Int. J. Syst. Evol. Microbiol.">
        <title>Zhongshania antarctica gen. nov., sp. nov. and Zhongshania guokunii sp. nov., gammaproteobacteria respectively isolated from coastal attached (fast) ice and surface seawater of the Antarctic.</title>
        <authorList>
            <person name="Li H.J."/>
            <person name="Zhang X.Y."/>
            <person name="Chen C.X."/>
            <person name="Zhang Y.J."/>
            <person name="Gao Z.M."/>
            <person name="Yu Y."/>
            <person name="Chen X.L."/>
            <person name="Chen B."/>
            <person name="Zhang Y.Z."/>
        </authorList>
    </citation>
    <scope>NUCLEOTIDE SEQUENCE [LARGE SCALE GENOMIC DNA]</scope>
    <source>
        <strain evidence="3 4">R06B22</strain>
    </source>
</reference>
<dbReference type="Gene3D" id="3.40.50.880">
    <property type="match status" value="1"/>
</dbReference>
<dbReference type="EMBL" id="JBFRYB010000001">
    <property type="protein sequence ID" value="MEX1664339.1"/>
    <property type="molecule type" value="Genomic_DNA"/>
</dbReference>
<proteinExistence type="inferred from homology"/>
<dbReference type="PANTHER" id="PTHR10224">
    <property type="entry name" value="ES1 PROTEIN HOMOLOG, MITOCHONDRIAL"/>
    <property type="match status" value="1"/>
</dbReference>
<protein>
    <recommendedName>
        <fullName evidence="1">Glyoxalase</fullName>
    </recommendedName>
</protein>
<keyword evidence="4" id="KW-1185">Reference proteome</keyword>